<comment type="similarity">
    <text evidence="1">Belongs to the gamma-glutamyltransferase family.</text>
</comment>
<dbReference type="InterPro" id="IPR055262">
    <property type="entry name" value="GGT_CS"/>
</dbReference>
<keyword evidence="5" id="KW-0812">Transmembrane</keyword>
<dbReference type="Gene3D" id="3.60.20.40">
    <property type="match status" value="1"/>
</dbReference>
<dbReference type="GO" id="GO:0036374">
    <property type="term" value="F:glutathione hydrolase activity"/>
    <property type="evidence" value="ECO:0007669"/>
    <property type="project" value="InterPro"/>
</dbReference>
<evidence type="ECO:0000256" key="4">
    <source>
        <dbReference type="PIRSR" id="PIRSR600101-2"/>
    </source>
</evidence>
<keyword evidence="5" id="KW-0472">Membrane</keyword>
<feature type="binding site" evidence="4">
    <location>
        <begin position="498"/>
        <end position="499"/>
    </location>
    <ligand>
        <name>L-glutamate</name>
        <dbReference type="ChEBI" id="CHEBI:29985"/>
    </ligand>
</feature>
<feature type="binding site" evidence="4">
    <location>
        <begin position="446"/>
        <end position="448"/>
    </location>
    <ligand>
        <name>L-glutamate</name>
        <dbReference type="ChEBI" id="CHEBI:29985"/>
    </ligand>
</feature>
<dbReference type="Proteomes" id="UP001497644">
    <property type="component" value="Chromosome 7"/>
</dbReference>
<dbReference type="PANTHER" id="PTHR11686:SF72">
    <property type="entry name" value="GAMMA-GLUTAMYL TRANSPEPTIDASE, ISOFORM A"/>
    <property type="match status" value="1"/>
</dbReference>
<evidence type="ECO:0008006" key="8">
    <source>
        <dbReference type="Google" id="ProtNLM"/>
    </source>
</evidence>
<evidence type="ECO:0000256" key="1">
    <source>
        <dbReference type="ARBA" id="ARBA00009381"/>
    </source>
</evidence>
<feature type="binding site" evidence="4">
    <location>
        <position position="470"/>
    </location>
    <ligand>
        <name>L-glutamate</name>
        <dbReference type="ChEBI" id="CHEBI:29985"/>
    </ligand>
</feature>
<name>A0AAV2P649_9HYME</name>
<keyword evidence="2" id="KW-1199">Hemostasis impairing toxin</keyword>
<feature type="binding site" evidence="4">
    <location>
        <position position="157"/>
    </location>
    <ligand>
        <name>L-glutamate</name>
        <dbReference type="ChEBI" id="CHEBI:29985"/>
    </ligand>
</feature>
<evidence type="ECO:0000256" key="2">
    <source>
        <dbReference type="ARBA" id="ARBA00084097"/>
    </source>
</evidence>
<dbReference type="GO" id="GO:0006751">
    <property type="term" value="P:glutathione catabolic process"/>
    <property type="evidence" value="ECO:0007669"/>
    <property type="project" value="InterPro"/>
</dbReference>
<accession>A0AAV2P649</accession>
<feature type="transmembrane region" description="Helical" evidence="5">
    <location>
        <begin position="45"/>
        <end position="67"/>
    </location>
</feature>
<reference evidence="6" key="1">
    <citation type="submission" date="2024-04" db="EMBL/GenBank/DDBJ databases">
        <authorList>
            <consortium name="Molecular Ecology Group"/>
        </authorList>
    </citation>
    <scope>NUCLEOTIDE SEQUENCE</scope>
</reference>
<dbReference type="InterPro" id="IPR029055">
    <property type="entry name" value="Ntn_hydrolases_N"/>
</dbReference>
<keyword evidence="5" id="KW-1133">Transmembrane helix</keyword>
<dbReference type="GO" id="GO:0005886">
    <property type="term" value="C:plasma membrane"/>
    <property type="evidence" value="ECO:0007669"/>
    <property type="project" value="TreeGrafter"/>
</dbReference>
<dbReference type="EMBL" id="OZ034830">
    <property type="protein sequence ID" value="CAL1687423.1"/>
    <property type="molecule type" value="Genomic_DNA"/>
</dbReference>
<evidence type="ECO:0000256" key="3">
    <source>
        <dbReference type="PIRSR" id="PIRSR600101-1"/>
    </source>
</evidence>
<dbReference type="PANTHER" id="PTHR11686">
    <property type="entry name" value="GAMMA GLUTAMYL TRANSPEPTIDASE"/>
    <property type="match status" value="1"/>
</dbReference>
<dbReference type="AlphaFoldDB" id="A0AAV2P649"/>
<evidence type="ECO:0000313" key="7">
    <source>
        <dbReference type="Proteomes" id="UP001497644"/>
    </source>
</evidence>
<keyword evidence="2" id="KW-1202">Platelet aggregation activating toxin</keyword>
<dbReference type="FunFam" id="1.10.246.130:FF:000001">
    <property type="entry name" value="Gamma-glutamyltransferase 5 isoform 1"/>
    <property type="match status" value="1"/>
</dbReference>
<dbReference type="InterPro" id="IPR000101">
    <property type="entry name" value="GGT_peptidase"/>
</dbReference>
<protein>
    <recommendedName>
        <fullName evidence="8">Gamma-glutamyltranspeptidase 1</fullName>
    </recommendedName>
</protein>
<dbReference type="NCBIfam" id="TIGR00066">
    <property type="entry name" value="g_glut_trans"/>
    <property type="match status" value="1"/>
</dbReference>
<keyword evidence="7" id="KW-1185">Reference proteome</keyword>
<dbReference type="PRINTS" id="PR01210">
    <property type="entry name" value="GGTRANSPTASE"/>
</dbReference>
<dbReference type="FunFam" id="3.60.20.40:FF:000001">
    <property type="entry name" value="Gamma-glutamyltranspeptidase 1"/>
    <property type="match status" value="1"/>
</dbReference>
<proteinExistence type="inferred from homology"/>
<organism evidence="6 7">
    <name type="scientific">Lasius platythorax</name>
    <dbReference type="NCBI Taxonomy" id="488582"/>
    <lineage>
        <taxon>Eukaryota</taxon>
        <taxon>Metazoa</taxon>
        <taxon>Ecdysozoa</taxon>
        <taxon>Arthropoda</taxon>
        <taxon>Hexapoda</taxon>
        <taxon>Insecta</taxon>
        <taxon>Pterygota</taxon>
        <taxon>Neoptera</taxon>
        <taxon>Endopterygota</taxon>
        <taxon>Hymenoptera</taxon>
        <taxon>Apocrita</taxon>
        <taxon>Aculeata</taxon>
        <taxon>Formicoidea</taxon>
        <taxon>Formicidae</taxon>
        <taxon>Formicinae</taxon>
        <taxon>Lasius</taxon>
        <taxon>Lasius</taxon>
    </lineage>
</organism>
<evidence type="ECO:0000256" key="5">
    <source>
        <dbReference type="SAM" id="Phobius"/>
    </source>
</evidence>
<feature type="binding site" evidence="4">
    <location>
        <position position="521"/>
    </location>
    <ligand>
        <name>L-glutamate</name>
        <dbReference type="ChEBI" id="CHEBI:29985"/>
    </ligand>
</feature>
<dbReference type="PROSITE" id="PS00462">
    <property type="entry name" value="G_GLU_TRANSPEPTIDASE"/>
    <property type="match status" value="1"/>
</dbReference>
<dbReference type="Gene3D" id="1.10.246.130">
    <property type="match status" value="1"/>
</dbReference>
<dbReference type="InterPro" id="IPR043138">
    <property type="entry name" value="GGT_lsub"/>
</dbReference>
<dbReference type="SUPFAM" id="SSF56235">
    <property type="entry name" value="N-terminal nucleophile aminohydrolases (Ntn hydrolases)"/>
    <property type="match status" value="1"/>
</dbReference>
<evidence type="ECO:0000313" key="6">
    <source>
        <dbReference type="EMBL" id="CAL1687423.1"/>
    </source>
</evidence>
<sequence>MNRQKRYRYSYKRNGRLRETFSQGWSLALRYIRLCNMIGIQRKKLVIFGVIAVVLVAVFVAIIVIVITRNSNVKCGSKFVSSSEMGQYTKGAVSTNGQECAKIGADILARNGSAVDAAIGALLCEGVASLHSMGLGGGFLMTIWDAKNKTADYLDARETAPKAATEDMFDGNAHLAMYGGMAVAVPGELMGYWEAHKKYGRLPWSELFEPVIKLCENGSRINNYLAAYLVEKEPMIKNESSLAKILINPDTGKVWIAGDRIKRPQLAKTLKLIAQYGADIFYKGNITDNLVEEITAFKGIITKQDFYAYRAVWRKPIALKMRNLTIYSAPPPGSGAILAFIMNILRRLLPVNNEDVMWQRIVETFKWAYARRTELGDPAFVDGIDALLTNLTSNDYAETIKERIKDDRTSQDPEEYGAVTETTVDSGTAHVSVLAPDGSAVSVTSTINQVFGAMIRSESTGIIFNDQMDDFSSPNITNGFDLPPSPANFIRPGKRPLSSMCPTIVVDQNNDVRLVIGAAGGTKITSGVAIALVLHLWSNYNIKEAVDARRLHHQLFPMNVQNEKDFCPDTLNYLSKIGHNITTFSGIGSAITAVSKENGLITANSDYRRQGRTAGL</sequence>
<keyword evidence="2" id="KW-0800">Toxin</keyword>
<feature type="active site" description="Nucleophile" evidence="3">
    <location>
        <position position="428"/>
    </location>
</feature>
<dbReference type="InterPro" id="IPR043137">
    <property type="entry name" value="GGT_ssub_C"/>
</dbReference>
<dbReference type="Pfam" id="PF01019">
    <property type="entry name" value="G_glu_transpept"/>
    <property type="match status" value="1"/>
</dbReference>
<gene>
    <name evidence="6" type="ORF">LPLAT_LOCUS12636</name>
</gene>